<gene>
    <name evidence="2" type="ORF">DZC73_26285</name>
</gene>
<dbReference type="Proteomes" id="UP000267464">
    <property type="component" value="Unassembled WGS sequence"/>
</dbReference>
<dbReference type="EMBL" id="QUSW01000009">
    <property type="protein sequence ID" value="RQP21944.1"/>
    <property type="molecule type" value="Genomic_DNA"/>
</dbReference>
<dbReference type="OrthoDB" id="9808719at2"/>
<protein>
    <submittedName>
        <fullName evidence="2">Nuclear transport factor 2 family protein</fullName>
    </submittedName>
</protein>
<dbReference type="Pfam" id="PF12680">
    <property type="entry name" value="SnoaL_2"/>
    <property type="match status" value="1"/>
</dbReference>
<sequence>MDAPTASPSPRLADSRQTWETYTAAWKPENLARRRGLFELTLSRDCEYRDPLVHAIGWDALDNYMQDFQRQVPGGHFVTTWFVAHHDRSVAKWEMRGADGSVLGHGVSYAEYADDGKLRAMNGFFDTP</sequence>
<dbReference type="InterPro" id="IPR032710">
    <property type="entry name" value="NTF2-like_dom_sf"/>
</dbReference>
<keyword evidence="3" id="KW-1185">Reference proteome</keyword>
<dbReference type="SUPFAM" id="SSF54427">
    <property type="entry name" value="NTF2-like"/>
    <property type="match status" value="1"/>
</dbReference>
<name>A0A3N7HIS9_9BURK</name>
<dbReference type="Gene3D" id="3.10.450.50">
    <property type="match status" value="1"/>
</dbReference>
<dbReference type="AlphaFoldDB" id="A0A3N7HIS9"/>
<evidence type="ECO:0000313" key="3">
    <source>
        <dbReference type="Proteomes" id="UP000267464"/>
    </source>
</evidence>
<evidence type="ECO:0000313" key="2">
    <source>
        <dbReference type="EMBL" id="RQP21944.1"/>
    </source>
</evidence>
<reference evidence="2 3" key="2">
    <citation type="submission" date="2018-12" db="EMBL/GenBank/DDBJ databases">
        <title>Rhizobacter gummiphilus sp. nov., a rubber-degrading bacterium isolated from the soil of a botanical garden in Japan.</title>
        <authorList>
            <person name="Shunsuke S.S."/>
        </authorList>
    </citation>
    <scope>NUCLEOTIDE SEQUENCE [LARGE SCALE GENOMIC DNA]</scope>
    <source>
        <strain evidence="2 3">S-16</strain>
    </source>
</reference>
<proteinExistence type="predicted"/>
<dbReference type="RefSeq" id="WP_124543356.1">
    <property type="nucleotide sequence ID" value="NZ_QUSW01000009.1"/>
</dbReference>
<evidence type="ECO:0000259" key="1">
    <source>
        <dbReference type="Pfam" id="PF12680"/>
    </source>
</evidence>
<accession>A0A3N7HIS9</accession>
<comment type="caution">
    <text evidence="2">The sequence shown here is derived from an EMBL/GenBank/DDBJ whole genome shotgun (WGS) entry which is preliminary data.</text>
</comment>
<reference evidence="2 3" key="1">
    <citation type="submission" date="2018-08" db="EMBL/GenBank/DDBJ databases">
        <authorList>
            <person name="Khan S.A."/>
            <person name="Jeon C.O."/>
            <person name="Chun B.H."/>
            <person name="Jeong S.E."/>
        </authorList>
    </citation>
    <scope>NUCLEOTIDE SEQUENCE [LARGE SCALE GENOMIC DNA]</scope>
    <source>
        <strain evidence="2 3">S-16</strain>
    </source>
</reference>
<dbReference type="InterPro" id="IPR037401">
    <property type="entry name" value="SnoaL-like"/>
</dbReference>
<feature type="domain" description="SnoaL-like" evidence="1">
    <location>
        <begin position="41"/>
        <end position="118"/>
    </location>
</feature>
<organism evidence="2 3">
    <name type="scientific">Piscinibacter terrae</name>
    <dbReference type="NCBI Taxonomy" id="2496871"/>
    <lineage>
        <taxon>Bacteria</taxon>
        <taxon>Pseudomonadati</taxon>
        <taxon>Pseudomonadota</taxon>
        <taxon>Betaproteobacteria</taxon>
        <taxon>Burkholderiales</taxon>
        <taxon>Sphaerotilaceae</taxon>
        <taxon>Piscinibacter</taxon>
    </lineage>
</organism>